<name>A0AAU8NCU6_9BACL</name>
<evidence type="ECO:0000313" key="2">
    <source>
        <dbReference type="EMBL" id="XCP95639.1"/>
    </source>
</evidence>
<sequence>MTLRPSPQRQSCRRKIDYYLHHNEERQIMAWRGLLTTMNRHTFNRRITELLGHL</sequence>
<feature type="domain" description="Spore protein YkvP/CgeB glycosyl transferase-like" evidence="1">
    <location>
        <begin position="10"/>
        <end position="51"/>
    </location>
</feature>
<reference evidence="2" key="1">
    <citation type="submission" date="2024-05" db="EMBL/GenBank/DDBJ databases">
        <title>Draft genome assemblies of 36 bacteria isolated from hibernating arctic ground squirrels.</title>
        <authorList>
            <person name="McKee H."/>
            <person name="Mullen L."/>
            <person name="Drown D.M."/>
            <person name="Duddleston K.N."/>
        </authorList>
    </citation>
    <scope>NUCLEOTIDE SEQUENCE</scope>
    <source>
        <strain evidence="2">AN1007</strain>
    </source>
</reference>
<gene>
    <name evidence="2" type="ORF">ABXS70_02565</name>
</gene>
<dbReference type="Pfam" id="PF13524">
    <property type="entry name" value="Glyco_trans_1_2"/>
    <property type="match status" value="1"/>
</dbReference>
<evidence type="ECO:0000259" key="1">
    <source>
        <dbReference type="Pfam" id="PF13524"/>
    </source>
</evidence>
<dbReference type="RefSeq" id="WP_366293641.1">
    <property type="nucleotide sequence ID" value="NZ_CP159992.1"/>
</dbReference>
<dbReference type="EMBL" id="CP159992">
    <property type="protein sequence ID" value="XCP95639.1"/>
    <property type="molecule type" value="Genomic_DNA"/>
</dbReference>
<dbReference type="AlphaFoldDB" id="A0AAU8NCU6"/>
<proteinExistence type="predicted"/>
<accession>A0AAU8NCU6</accession>
<protein>
    <submittedName>
        <fullName evidence="2">Glycosyltransferase</fullName>
    </submittedName>
</protein>
<organism evidence="2">
    <name type="scientific">Paenibacillus sp. AN1007</name>
    <dbReference type="NCBI Taxonomy" id="3151385"/>
    <lineage>
        <taxon>Bacteria</taxon>
        <taxon>Bacillati</taxon>
        <taxon>Bacillota</taxon>
        <taxon>Bacilli</taxon>
        <taxon>Bacillales</taxon>
        <taxon>Paenibacillaceae</taxon>
        <taxon>Paenibacillus</taxon>
    </lineage>
</organism>
<dbReference type="InterPro" id="IPR055259">
    <property type="entry name" value="YkvP/CgeB_Glyco_trans-like"/>
</dbReference>